<protein>
    <submittedName>
        <fullName evidence="2">Uncharacterized protein</fullName>
    </submittedName>
</protein>
<dbReference type="OrthoDB" id="6077919at2759"/>
<dbReference type="AlphaFoldDB" id="A0A6A1W4J1"/>
<evidence type="ECO:0000313" key="2">
    <source>
        <dbReference type="EMBL" id="KAB1219833.1"/>
    </source>
</evidence>
<reference evidence="2 3" key="1">
    <citation type="journal article" date="2019" name="Plant Biotechnol. J.">
        <title>The red bayberry genome and genetic basis of sex determination.</title>
        <authorList>
            <person name="Jia H.M."/>
            <person name="Jia H.J."/>
            <person name="Cai Q.L."/>
            <person name="Wang Y."/>
            <person name="Zhao H.B."/>
            <person name="Yang W.F."/>
            <person name="Wang G.Y."/>
            <person name="Li Y.H."/>
            <person name="Zhan D.L."/>
            <person name="Shen Y.T."/>
            <person name="Niu Q.F."/>
            <person name="Chang L."/>
            <person name="Qiu J."/>
            <person name="Zhao L."/>
            <person name="Xie H.B."/>
            <person name="Fu W.Y."/>
            <person name="Jin J."/>
            <person name="Li X.W."/>
            <person name="Jiao Y."/>
            <person name="Zhou C.C."/>
            <person name="Tu T."/>
            <person name="Chai C.Y."/>
            <person name="Gao J.L."/>
            <person name="Fan L.J."/>
            <person name="van de Weg E."/>
            <person name="Wang J.Y."/>
            <person name="Gao Z.S."/>
        </authorList>
    </citation>
    <scope>NUCLEOTIDE SEQUENCE [LARGE SCALE GENOMIC DNA]</scope>
    <source>
        <tissue evidence="2">Leaves</tissue>
    </source>
</reference>
<dbReference type="EMBL" id="RXIC02000021">
    <property type="protein sequence ID" value="KAB1219833.1"/>
    <property type="molecule type" value="Genomic_DNA"/>
</dbReference>
<evidence type="ECO:0000313" key="3">
    <source>
        <dbReference type="Proteomes" id="UP000516437"/>
    </source>
</evidence>
<evidence type="ECO:0000256" key="1">
    <source>
        <dbReference type="SAM" id="MobiDB-lite"/>
    </source>
</evidence>
<keyword evidence="3" id="KW-1185">Reference proteome</keyword>
<feature type="compositionally biased region" description="Polar residues" evidence="1">
    <location>
        <begin position="7"/>
        <end position="18"/>
    </location>
</feature>
<name>A0A6A1W4J1_9ROSI</name>
<dbReference type="Proteomes" id="UP000516437">
    <property type="component" value="Chromosome 3"/>
</dbReference>
<feature type="region of interest" description="Disordered" evidence="1">
    <location>
        <begin position="1"/>
        <end position="24"/>
    </location>
</feature>
<comment type="caution">
    <text evidence="2">The sequence shown here is derived from an EMBL/GenBank/DDBJ whole genome shotgun (WGS) entry which is preliminary data.</text>
</comment>
<accession>A0A6A1W4J1</accession>
<sequence>MEKKNEFTPSGTMENGDNGQPKDIGESIQYTSLTVWAFASVPSLTKHLKVERLWEVSENLNFRLRKLAILRRSRIRSRVIRLELDGKNVAVRSIPSDS</sequence>
<gene>
    <name evidence="2" type="ORF">CJ030_MR3G009475</name>
</gene>
<organism evidence="2 3">
    <name type="scientific">Morella rubra</name>
    <name type="common">Chinese bayberry</name>
    <dbReference type="NCBI Taxonomy" id="262757"/>
    <lineage>
        <taxon>Eukaryota</taxon>
        <taxon>Viridiplantae</taxon>
        <taxon>Streptophyta</taxon>
        <taxon>Embryophyta</taxon>
        <taxon>Tracheophyta</taxon>
        <taxon>Spermatophyta</taxon>
        <taxon>Magnoliopsida</taxon>
        <taxon>eudicotyledons</taxon>
        <taxon>Gunneridae</taxon>
        <taxon>Pentapetalae</taxon>
        <taxon>rosids</taxon>
        <taxon>fabids</taxon>
        <taxon>Fagales</taxon>
        <taxon>Myricaceae</taxon>
        <taxon>Morella</taxon>
    </lineage>
</organism>
<proteinExistence type="predicted"/>